<dbReference type="PANTHER" id="PTHR33395">
    <property type="entry name" value="TRANSCRIPTASE, PUTATIVE-RELATED-RELATED"/>
    <property type="match status" value="1"/>
</dbReference>
<keyword evidence="2" id="KW-1185">Reference proteome</keyword>
<evidence type="ECO:0000313" key="2">
    <source>
        <dbReference type="Proteomes" id="UP000183832"/>
    </source>
</evidence>
<gene>
    <name evidence="1" type="ORF">CLUMA_CG003668</name>
</gene>
<name>A0A1J1HPP7_9DIPT</name>
<dbReference type="EMBL" id="CVRI01000015">
    <property type="protein sequence ID" value="CRK89939.1"/>
    <property type="molecule type" value="Genomic_DNA"/>
</dbReference>
<accession>A0A1J1HPP7</accession>
<protein>
    <submittedName>
        <fullName evidence="1">CLUMA_CG003668, isoform A</fullName>
    </submittedName>
</protein>
<proteinExistence type="predicted"/>
<dbReference type="STRING" id="568069.A0A1J1HPP7"/>
<organism evidence="1 2">
    <name type="scientific">Clunio marinus</name>
    <dbReference type="NCBI Taxonomy" id="568069"/>
    <lineage>
        <taxon>Eukaryota</taxon>
        <taxon>Metazoa</taxon>
        <taxon>Ecdysozoa</taxon>
        <taxon>Arthropoda</taxon>
        <taxon>Hexapoda</taxon>
        <taxon>Insecta</taxon>
        <taxon>Pterygota</taxon>
        <taxon>Neoptera</taxon>
        <taxon>Endopterygota</taxon>
        <taxon>Diptera</taxon>
        <taxon>Nematocera</taxon>
        <taxon>Chironomoidea</taxon>
        <taxon>Chironomidae</taxon>
        <taxon>Clunio</taxon>
    </lineage>
</organism>
<reference evidence="1 2" key="1">
    <citation type="submission" date="2015-04" db="EMBL/GenBank/DDBJ databases">
        <authorList>
            <person name="Syromyatnikov M.Y."/>
            <person name="Popov V.N."/>
        </authorList>
    </citation>
    <scope>NUCLEOTIDE SEQUENCE [LARGE SCALE GENOMIC DNA]</scope>
</reference>
<dbReference type="OrthoDB" id="7765313at2759"/>
<dbReference type="PANTHER" id="PTHR33395:SF22">
    <property type="entry name" value="REVERSE TRANSCRIPTASE DOMAIN-CONTAINING PROTEIN"/>
    <property type="match status" value="1"/>
</dbReference>
<dbReference type="Proteomes" id="UP000183832">
    <property type="component" value="Unassembled WGS sequence"/>
</dbReference>
<dbReference type="GO" id="GO:0061343">
    <property type="term" value="P:cell adhesion involved in heart morphogenesis"/>
    <property type="evidence" value="ECO:0007669"/>
    <property type="project" value="TreeGrafter"/>
</dbReference>
<dbReference type="GO" id="GO:0031012">
    <property type="term" value="C:extracellular matrix"/>
    <property type="evidence" value="ECO:0007669"/>
    <property type="project" value="TreeGrafter"/>
</dbReference>
<dbReference type="AlphaFoldDB" id="A0A1J1HPP7"/>
<evidence type="ECO:0000313" key="1">
    <source>
        <dbReference type="EMBL" id="CRK89939.1"/>
    </source>
</evidence>
<sequence length="259" mass="30442">MQFGNLEQLNNIRSDQSGHNLLDLVFSNLPIAIERSDDPLSKVDDFHPPITGTFNLEITNEKFKSHTYRNFKKVNWKLIIEDLSAINWSLIFSESKDVDEKVKKFYETIDNLLDTHCPKITAKPKHFPCWFSIETIRLLKKKHEINYDDIEKLLKIENLESRRKLADVKFITKSFNDQIDSCTFLHHFKFTQDSATRNQKVFKTTQSRTDIGKYSVFNRLMLTYNTLFDDRIALSHQPTDAKLKQIIREKSDTLNHSNV</sequence>
<dbReference type="GO" id="GO:0007508">
    <property type="term" value="P:larval heart development"/>
    <property type="evidence" value="ECO:0007669"/>
    <property type="project" value="TreeGrafter"/>
</dbReference>